<evidence type="ECO:0000313" key="2">
    <source>
        <dbReference type="EMBL" id="EAS04683.1"/>
    </source>
</evidence>
<dbReference type="OMA" id="IMEAMHL"/>
<protein>
    <submittedName>
        <fullName evidence="2">Class I glutamine amidotransferase domain protein</fullName>
    </submittedName>
</protein>
<dbReference type="HOGENOM" id="CLU_786331_0_0_1"/>
<dbReference type="KEGG" id="tet:TTHERM_00242040"/>
<name>I7MAI9_TETTS</name>
<dbReference type="SUPFAM" id="SSF52317">
    <property type="entry name" value="Class I glutamine amidotransferase-like"/>
    <property type="match status" value="1"/>
</dbReference>
<dbReference type="EMBL" id="GG662443">
    <property type="protein sequence ID" value="EAS04683.1"/>
    <property type="molecule type" value="Genomic_DNA"/>
</dbReference>
<dbReference type="RefSeq" id="XP_001024928.1">
    <property type="nucleotide sequence ID" value="XM_001024928.1"/>
</dbReference>
<organism evidence="2 3">
    <name type="scientific">Tetrahymena thermophila (strain SB210)</name>
    <dbReference type="NCBI Taxonomy" id="312017"/>
    <lineage>
        <taxon>Eukaryota</taxon>
        <taxon>Sar</taxon>
        <taxon>Alveolata</taxon>
        <taxon>Ciliophora</taxon>
        <taxon>Intramacronucleata</taxon>
        <taxon>Oligohymenophorea</taxon>
        <taxon>Hymenostomatida</taxon>
        <taxon>Tetrahymenina</taxon>
        <taxon>Tetrahymenidae</taxon>
        <taxon>Tetrahymena</taxon>
    </lineage>
</organism>
<dbReference type="PANTHER" id="PTHR42695">
    <property type="entry name" value="GLUTAMINE AMIDOTRANSFERASE YLR126C-RELATED"/>
    <property type="match status" value="1"/>
</dbReference>
<evidence type="ECO:0000259" key="1">
    <source>
        <dbReference type="Pfam" id="PF00117"/>
    </source>
</evidence>
<evidence type="ECO:0000313" key="3">
    <source>
        <dbReference type="Proteomes" id="UP000009168"/>
    </source>
</evidence>
<dbReference type="AlphaFoldDB" id="I7MAI9"/>
<dbReference type="STRING" id="312017.I7MAI9"/>
<dbReference type="GO" id="GO:0005829">
    <property type="term" value="C:cytosol"/>
    <property type="evidence" value="ECO:0007669"/>
    <property type="project" value="TreeGrafter"/>
</dbReference>
<dbReference type="Gene3D" id="3.40.50.880">
    <property type="match status" value="1"/>
</dbReference>
<gene>
    <name evidence="2" type="ORF">TTHERM_00242040</name>
</gene>
<dbReference type="eggNOG" id="KOG3179">
    <property type="taxonomic scope" value="Eukaryota"/>
</dbReference>
<reference evidence="3" key="1">
    <citation type="journal article" date="2006" name="PLoS Biol.">
        <title>Macronuclear genome sequence of the ciliate Tetrahymena thermophila, a model eukaryote.</title>
        <authorList>
            <person name="Eisen J.A."/>
            <person name="Coyne R.S."/>
            <person name="Wu M."/>
            <person name="Wu D."/>
            <person name="Thiagarajan M."/>
            <person name="Wortman J.R."/>
            <person name="Badger J.H."/>
            <person name="Ren Q."/>
            <person name="Amedeo P."/>
            <person name="Jones K.M."/>
            <person name="Tallon L.J."/>
            <person name="Delcher A.L."/>
            <person name="Salzberg S.L."/>
            <person name="Silva J.C."/>
            <person name="Haas B.J."/>
            <person name="Majoros W.H."/>
            <person name="Farzad M."/>
            <person name="Carlton J.M."/>
            <person name="Smith R.K. Jr."/>
            <person name="Garg J."/>
            <person name="Pearlman R.E."/>
            <person name="Karrer K.M."/>
            <person name="Sun L."/>
            <person name="Manning G."/>
            <person name="Elde N.C."/>
            <person name="Turkewitz A.P."/>
            <person name="Asai D.J."/>
            <person name="Wilkes D.E."/>
            <person name="Wang Y."/>
            <person name="Cai H."/>
            <person name="Collins K."/>
            <person name="Stewart B.A."/>
            <person name="Lee S.R."/>
            <person name="Wilamowska K."/>
            <person name="Weinberg Z."/>
            <person name="Ruzzo W.L."/>
            <person name="Wloga D."/>
            <person name="Gaertig J."/>
            <person name="Frankel J."/>
            <person name="Tsao C.-C."/>
            <person name="Gorovsky M.A."/>
            <person name="Keeling P.J."/>
            <person name="Waller R.F."/>
            <person name="Patron N.J."/>
            <person name="Cherry J.M."/>
            <person name="Stover N.A."/>
            <person name="Krieger C.J."/>
            <person name="del Toro C."/>
            <person name="Ryder H.F."/>
            <person name="Williamson S.C."/>
            <person name="Barbeau R.A."/>
            <person name="Hamilton E.P."/>
            <person name="Orias E."/>
        </authorList>
    </citation>
    <scope>NUCLEOTIDE SEQUENCE [LARGE SCALE GENOMIC DNA]</scope>
    <source>
        <strain evidence="3">SB210</strain>
    </source>
</reference>
<dbReference type="PANTHER" id="PTHR42695:SF5">
    <property type="entry name" value="GLUTAMINE AMIDOTRANSFERASE YLR126C-RELATED"/>
    <property type="match status" value="1"/>
</dbReference>
<accession>I7MAI9</accession>
<proteinExistence type="predicted"/>
<dbReference type="Pfam" id="PF00117">
    <property type="entry name" value="GATase"/>
    <property type="match status" value="1"/>
</dbReference>
<keyword evidence="3" id="KW-1185">Reference proteome</keyword>
<sequence>MTSQFVSAIFYRQTDQQQNLDFYLDQDKTTGQLNHIQLDLLSEDLDPSLNIALARGLYSKIYSYEVNNQEDYIKLLNSDEHFFKFSAILKEINDCDTLIDGQNFKIYYINYNQFFEEKLPLHKAELNSENVQQQTKQFFQDHNIIEYAKQNLKAQKTLFCILNSEDKKHWVNMYEGLFQGFLQGENQKWITFNLLEMKPFEEELFKKIKGFVITGSHYDAYDTSMPWVPFSYDIFNKIIYPEQENDQKLLGVCWGHQAVGHGCGGKASRMPHKNFYKFRDQIKFNDIDVNDKLNLSKVLPQPFYSIKCHGDYVYELAREAKLISFSDKVEIEGMSIRNRALTFQFHPEFNKMILFKILDESKNLPEIQEIVQKAINSFSQEAYISNKYLNAQLKKFLAS</sequence>
<keyword evidence="2" id="KW-0315">Glutamine amidotransferase</keyword>
<dbReference type="Proteomes" id="UP000009168">
    <property type="component" value="Unassembled WGS sequence"/>
</dbReference>
<dbReference type="InterPro" id="IPR017926">
    <property type="entry name" value="GATASE"/>
</dbReference>
<dbReference type="GeneID" id="7825331"/>
<dbReference type="InParanoid" id="I7MAI9"/>
<dbReference type="InterPro" id="IPR044992">
    <property type="entry name" value="ChyE-like"/>
</dbReference>
<dbReference type="OrthoDB" id="92161at2759"/>
<feature type="domain" description="Glutamine amidotransferase" evidence="1">
    <location>
        <begin position="206"/>
        <end position="350"/>
    </location>
</feature>
<dbReference type="InterPro" id="IPR029062">
    <property type="entry name" value="Class_I_gatase-like"/>
</dbReference>